<dbReference type="InterPro" id="IPR015943">
    <property type="entry name" value="WD40/YVTN_repeat-like_dom_sf"/>
</dbReference>
<keyword evidence="1 3" id="KW-0853">WD repeat</keyword>
<feature type="repeat" description="WD" evidence="3">
    <location>
        <begin position="391"/>
        <end position="432"/>
    </location>
</feature>
<dbReference type="InterPro" id="IPR020472">
    <property type="entry name" value="WD40_PAC1"/>
</dbReference>
<feature type="repeat" description="WD" evidence="3">
    <location>
        <begin position="517"/>
        <end position="558"/>
    </location>
</feature>
<dbReference type="InterPro" id="IPR019775">
    <property type="entry name" value="WD40_repeat_CS"/>
</dbReference>
<dbReference type="Gene3D" id="2.130.10.10">
    <property type="entry name" value="YVTN repeat-like/Quinoprotein amine dehydrogenase"/>
    <property type="match status" value="3"/>
</dbReference>
<reference evidence="7" key="1">
    <citation type="submission" date="2018-06" db="EMBL/GenBank/DDBJ databases">
        <title>Genome assembly of Danube salmon.</title>
        <authorList>
            <person name="Macqueen D.J."/>
            <person name="Gundappa M.K."/>
        </authorList>
    </citation>
    <scope>NUCLEOTIDE SEQUENCE [LARGE SCALE GENOMIC DNA]</scope>
</reference>
<dbReference type="PRINTS" id="PR00320">
    <property type="entry name" value="GPROTEINBRPT"/>
</dbReference>
<evidence type="ECO:0000256" key="5">
    <source>
        <dbReference type="SAM" id="MobiDB-lite"/>
    </source>
</evidence>
<dbReference type="CDD" id="cd00200">
    <property type="entry name" value="WD40"/>
    <property type="match status" value="1"/>
</dbReference>
<dbReference type="STRING" id="62062.ENSHHUP00000000124"/>
<organism evidence="6 7">
    <name type="scientific">Hucho hucho</name>
    <name type="common">huchen</name>
    <dbReference type="NCBI Taxonomy" id="62062"/>
    <lineage>
        <taxon>Eukaryota</taxon>
        <taxon>Metazoa</taxon>
        <taxon>Chordata</taxon>
        <taxon>Craniata</taxon>
        <taxon>Vertebrata</taxon>
        <taxon>Euteleostomi</taxon>
        <taxon>Actinopterygii</taxon>
        <taxon>Neopterygii</taxon>
        <taxon>Teleostei</taxon>
        <taxon>Protacanthopterygii</taxon>
        <taxon>Salmoniformes</taxon>
        <taxon>Salmonidae</taxon>
        <taxon>Salmoninae</taxon>
        <taxon>Hucho</taxon>
    </lineage>
</organism>
<dbReference type="InterPro" id="IPR050995">
    <property type="entry name" value="WD-F-box_domain-protein"/>
</dbReference>
<reference evidence="6" key="2">
    <citation type="submission" date="2025-08" db="UniProtKB">
        <authorList>
            <consortium name="Ensembl"/>
        </authorList>
    </citation>
    <scope>IDENTIFICATION</scope>
</reference>
<dbReference type="PROSITE" id="PS00678">
    <property type="entry name" value="WD_REPEATS_1"/>
    <property type="match status" value="2"/>
</dbReference>
<feature type="coiled-coil region" evidence="4">
    <location>
        <begin position="149"/>
        <end position="211"/>
    </location>
</feature>
<evidence type="ECO:0000313" key="6">
    <source>
        <dbReference type="Ensembl" id="ENSHHUP00000000124.1"/>
    </source>
</evidence>
<keyword evidence="4" id="KW-0175">Coiled coil</keyword>
<dbReference type="SUPFAM" id="SSF50978">
    <property type="entry name" value="WD40 repeat-like"/>
    <property type="match status" value="1"/>
</dbReference>
<proteinExistence type="predicted"/>
<dbReference type="Proteomes" id="UP000314982">
    <property type="component" value="Unassembled WGS sequence"/>
</dbReference>
<evidence type="ECO:0000256" key="2">
    <source>
        <dbReference type="ARBA" id="ARBA00022737"/>
    </source>
</evidence>
<dbReference type="AlphaFoldDB" id="A0A4W5JKC4"/>
<keyword evidence="2" id="KW-0677">Repeat</keyword>
<dbReference type="PROSITE" id="PS50082">
    <property type="entry name" value="WD_REPEATS_2"/>
    <property type="match status" value="6"/>
</dbReference>
<dbReference type="Ensembl" id="ENSHHUT00000000125.1">
    <property type="protein sequence ID" value="ENSHHUP00000000124.1"/>
    <property type="gene ID" value="ENSHHUG00000000110.1"/>
</dbReference>
<evidence type="ECO:0000256" key="4">
    <source>
        <dbReference type="SAM" id="Coils"/>
    </source>
</evidence>
<dbReference type="FunFam" id="2.130.10.10:FF:001313">
    <property type="entry name" value="Predicted protein"/>
    <property type="match status" value="1"/>
</dbReference>
<feature type="repeat" description="WD" evidence="3">
    <location>
        <begin position="600"/>
        <end position="632"/>
    </location>
</feature>
<dbReference type="PANTHER" id="PTHR14604">
    <property type="entry name" value="WD40 REPEAT PF20"/>
    <property type="match status" value="1"/>
</dbReference>
<feature type="repeat" description="WD" evidence="3">
    <location>
        <begin position="349"/>
        <end position="390"/>
    </location>
</feature>
<evidence type="ECO:0000256" key="1">
    <source>
        <dbReference type="ARBA" id="ARBA00022574"/>
    </source>
</evidence>
<evidence type="ECO:0000313" key="7">
    <source>
        <dbReference type="Proteomes" id="UP000314982"/>
    </source>
</evidence>
<dbReference type="PANTHER" id="PTHR14604:SF3">
    <property type="entry name" value="SPERM-ASSOCIATED ANTIGEN 16 PROTEIN"/>
    <property type="match status" value="1"/>
</dbReference>
<dbReference type="InterPro" id="IPR001680">
    <property type="entry name" value="WD40_rpt"/>
</dbReference>
<dbReference type="GO" id="GO:0035082">
    <property type="term" value="P:axoneme assembly"/>
    <property type="evidence" value="ECO:0007669"/>
    <property type="project" value="TreeGrafter"/>
</dbReference>
<dbReference type="SMART" id="SM00320">
    <property type="entry name" value="WD40"/>
    <property type="match status" value="7"/>
</dbReference>
<feature type="region of interest" description="Disordered" evidence="5">
    <location>
        <begin position="264"/>
        <end position="285"/>
    </location>
</feature>
<dbReference type="InterPro" id="IPR036322">
    <property type="entry name" value="WD40_repeat_dom_sf"/>
</dbReference>
<dbReference type="PROSITE" id="PS50294">
    <property type="entry name" value="WD_REPEATS_REGION"/>
    <property type="match status" value="5"/>
</dbReference>
<protein>
    <submittedName>
        <fullName evidence="6">Uncharacterized protein</fullName>
    </submittedName>
</protein>
<feature type="repeat" description="WD" evidence="3">
    <location>
        <begin position="433"/>
        <end position="474"/>
    </location>
</feature>
<dbReference type="GO" id="GO:1990716">
    <property type="term" value="C:axonemal central apparatus"/>
    <property type="evidence" value="ECO:0007669"/>
    <property type="project" value="TreeGrafter"/>
</dbReference>
<name>A0A4W5JKC4_9TELE</name>
<evidence type="ECO:0000256" key="3">
    <source>
        <dbReference type="PROSITE-ProRule" id="PRU00221"/>
    </source>
</evidence>
<accession>A0A4W5JKC4</accession>
<dbReference type="FunFam" id="2.130.10.10:FF:001413">
    <property type="entry name" value="sperm-associated antigen 16 protein"/>
    <property type="match status" value="1"/>
</dbReference>
<feature type="repeat" description="WD" evidence="3">
    <location>
        <begin position="475"/>
        <end position="516"/>
    </location>
</feature>
<dbReference type="GeneTree" id="ENSGT00940000155053"/>
<reference evidence="6" key="3">
    <citation type="submission" date="2025-09" db="UniProtKB">
        <authorList>
            <consortium name="Ensembl"/>
        </authorList>
    </citation>
    <scope>IDENTIFICATION</scope>
</reference>
<sequence length="632" mass="70221">METGKQTQKVVVGRMAAKNETAQESVDGPYYLENLLIPDDSDDDYQYEEVLADEERSMTEGDDEDLEAVVRALRDASDGTGSVLQRLSSAKQPISHIPEVVDDFLRNFLVKMGMSRTLDCFQAEWYEMEQRGLLKAELVEFVPDAYTHNQLLDNELKNVQRERDSYRQAASKASETLVKLQKERDFHRLQHKRVVQEKNKLVEDIKRLKKHYGSYEPALKQLSDKYQVALKQKMLISLERDRACGQANSLEATLCNVHSSSTIRSANRDTGLPPQQEKYQSKSGKGVQLQNDGIALYDQDKDPTKNIAQKHPKDSEFPVSSRVNPYLGQIKALASHCPKASGFRFTNSLKAHTMPISCLALHPRKFILASSSDDQLWRLWGMPMGDMIMTGEGHSDWLSGCSFHPNGGSLATTSGDTTVRIWDFSQGRCILTLDGHTHATWGCSFHSCGDFVASCSMDNTTKVWDLQSERCRNTLRGHVDSVNSVTFLPFSNTLLTCSADKTLSLWDARIGLCAQTFYGHQHSCNHATFNALGNTVASCDSYGVVKLWDVRKVAAMITMDTGPHPSNQMAFSPSGQTLAIASNDGSVKLVELASTQVSSLLGHDDAVQSVVFDHKGEYLLSAGSDGAILIWS</sequence>
<keyword evidence="7" id="KW-1185">Reference proteome</keyword>
<dbReference type="Pfam" id="PF00400">
    <property type="entry name" value="WD40"/>
    <property type="match status" value="7"/>
</dbReference>